<dbReference type="InterPro" id="IPR006139">
    <property type="entry name" value="D-isomer_2_OHA_DH_cat_dom"/>
</dbReference>
<keyword evidence="13" id="KW-1185">Reference proteome</keyword>
<sequence>MANSNSDHVVAAKRILVADPIHEQGRAFLAARPGLTVDVVAGLDESALIHKIGDYDALIVRSKTRVTAPVIAAGTRLKVIGRAGIGVDNIDVAAATERGIVVFNTPDANATTTAELALAHLLSLSRHLPQADRSVRRGDWKPGDFVGTELAGKTVGIIGFGTIGRIVARRCLAFRMRVLAFDPYVVADVIRETGAEPADLDKLLASSDYVTLHCPLNDATRNLLDASRFNKMKPGARLINCARGELVDETALVEALASGHLAGAALDVYAKEPPANSPLLALDNVVLTPHVGASTKEAQQAVSVKIAEHVAAFLETGAAQSAVNLPRIASDQVIRARPYQQLALALGRLLSALMPGPIAELEVALFGRIADVDPRPITAGALTGLLGKRLAMPVNEVNATTLAQRQGIAVREVRSQEARGYLSLVELRAKTGTESISVAGTLLGESHPRLVCIDDYHVEAVPEGCLIFTRHDDRPGVVGALGSILGRENINISRMQVGTAEGRPEAIALVGVSAPLPPAAIEEVRAIPAVRQAIQIEL</sequence>
<dbReference type="Gene3D" id="3.30.1330.90">
    <property type="entry name" value="D-3-phosphoglycerate dehydrogenase, domain 3"/>
    <property type="match status" value="1"/>
</dbReference>
<dbReference type="SUPFAM" id="SSF52283">
    <property type="entry name" value="Formate/glycerate dehydrogenase catalytic domain-like"/>
    <property type="match status" value="1"/>
</dbReference>
<organism evidence="12 13">
    <name type="scientific">Hyphomicrobium album</name>
    <dbReference type="NCBI Taxonomy" id="2665159"/>
    <lineage>
        <taxon>Bacteria</taxon>
        <taxon>Pseudomonadati</taxon>
        <taxon>Pseudomonadota</taxon>
        <taxon>Alphaproteobacteria</taxon>
        <taxon>Hyphomicrobiales</taxon>
        <taxon>Hyphomicrobiaceae</taxon>
        <taxon>Hyphomicrobium</taxon>
    </lineage>
</organism>
<dbReference type="SUPFAM" id="SSF51735">
    <property type="entry name" value="NAD(P)-binding Rossmann-fold domains"/>
    <property type="match status" value="1"/>
</dbReference>
<dbReference type="RefSeq" id="WP_154738831.1">
    <property type="nucleotide sequence ID" value="NZ_WMBQ01000001.1"/>
</dbReference>
<dbReference type="EC" id="1.1.1.95" evidence="10"/>
<dbReference type="GO" id="GO:0051287">
    <property type="term" value="F:NAD binding"/>
    <property type="evidence" value="ECO:0007669"/>
    <property type="project" value="UniProtKB-UniRule"/>
</dbReference>
<dbReference type="PROSITE" id="PS51671">
    <property type="entry name" value="ACT"/>
    <property type="match status" value="1"/>
</dbReference>
<accession>A0A6I3KKD7</accession>
<dbReference type="InterPro" id="IPR006236">
    <property type="entry name" value="PGDH"/>
</dbReference>
<dbReference type="InterPro" id="IPR002912">
    <property type="entry name" value="ACT_dom"/>
</dbReference>
<name>A0A6I3KKD7_9HYPH</name>
<evidence type="ECO:0000259" key="11">
    <source>
        <dbReference type="PROSITE" id="PS51671"/>
    </source>
</evidence>
<dbReference type="InterPro" id="IPR006140">
    <property type="entry name" value="D-isomer_DH_NAD-bd"/>
</dbReference>
<comment type="similarity">
    <text evidence="3 10">Belongs to the D-isomer specific 2-hydroxyacid dehydrogenase family.</text>
</comment>
<evidence type="ECO:0000256" key="4">
    <source>
        <dbReference type="ARBA" id="ARBA00021582"/>
    </source>
</evidence>
<evidence type="ECO:0000256" key="5">
    <source>
        <dbReference type="ARBA" id="ARBA00023002"/>
    </source>
</evidence>
<dbReference type="InterPro" id="IPR045626">
    <property type="entry name" value="PGDH_ASB_dom"/>
</dbReference>
<dbReference type="AlphaFoldDB" id="A0A6I3KKD7"/>
<dbReference type="InterPro" id="IPR029009">
    <property type="entry name" value="ASB_dom_sf"/>
</dbReference>
<dbReference type="Gene3D" id="3.30.70.260">
    <property type="match status" value="1"/>
</dbReference>
<comment type="function">
    <text evidence="1">Catalyzes the reversible oxidation of 3-phospho-D-glycerate to 3-phosphonooxypyruvate, the first step of the phosphorylated L-serine biosynthesis pathway. Also catalyzes the reversible oxidation of 2-hydroxyglutarate to 2-oxoglutarate.</text>
</comment>
<dbReference type="InterPro" id="IPR029753">
    <property type="entry name" value="D-isomer_DH_CS"/>
</dbReference>
<dbReference type="SUPFAM" id="SSF143548">
    <property type="entry name" value="Serine metabolism enzymes domain"/>
    <property type="match status" value="1"/>
</dbReference>
<evidence type="ECO:0000256" key="1">
    <source>
        <dbReference type="ARBA" id="ARBA00003800"/>
    </source>
</evidence>
<dbReference type="CDD" id="cd04902">
    <property type="entry name" value="ACT_3PGDH-xct"/>
    <property type="match status" value="1"/>
</dbReference>
<proteinExistence type="inferred from homology"/>
<dbReference type="InterPro" id="IPR045865">
    <property type="entry name" value="ACT-like_dom_sf"/>
</dbReference>
<dbReference type="Pfam" id="PF19304">
    <property type="entry name" value="PGDH_inter"/>
    <property type="match status" value="1"/>
</dbReference>
<comment type="catalytic activity">
    <reaction evidence="9 10">
        <text>(2R)-3-phosphoglycerate + NAD(+) = 3-phosphooxypyruvate + NADH + H(+)</text>
        <dbReference type="Rhea" id="RHEA:12641"/>
        <dbReference type="ChEBI" id="CHEBI:15378"/>
        <dbReference type="ChEBI" id="CHEBI:18110"/>
        <dbReference type="ChEBI" id="CHEBI:57540"/>
        <dbReference type="ChEBI" id="CHEBI:57945"/>
        <dbReference type="ChEBI" id="CHEBI:58272"/>
        <dbReference type="EC" id="1.1.1.95"/>
    </reaction>
</comment>
<keyword evidence="10" id="KW-0028">Amino-acid biosynthesis</keyword>
<evidence type="ECO:0000256" key="10">
    <source>
        <dbReference type="RuleBase" id="RU363003"/>
    </source>
</evidence>
<dbReference type="SUPFAM" id="SSF55021">
    <property type="entry name" value="ACT-like"/>
    <property type="match status" value="1"/>
</dbReference>
<dbReference type="Pfam" id="PF01842">
    <property type="entry name" value="ACT"/>
    <property type="match status" value="1"/>
</dbReference>
<dbReference type="InterPro" id="IPR036291">
    <property type="entry name" value="NAD(P)-bd_dom_sf"/>
</dbReference>
<evidence type="ECO:0000256" key="9">
    <source>
        <dbReference type="ARBA" id="ARBA00048731"/>
    </source>
</evidence>
<dbReference type="Pfam" id="PF00389">
    <property type="entry name" value="2-Hacid_dh"/>
    <property type="match status" value="1"/>
</dbReference>
<keyword evidence="6 10" id="KW-0520">NAD</keyword>
<dbReference type="NCBIfam" id="TIGR01327">
    <property type="entry name" value="PGDH"/>
    <property type="match status" value="1"/>
</dbReference>
<evidence type="ECO:0000256" key="3">
    <source>
        <dbReference type="ARBA" id="ARBA00005854"/>
    </source>
</evidence>
<dbReference type="Gene3D" id="3.40.50.720">
    <property type="entry name" value="NAD(P)-binding Rossmann-like Domain"/>
    <property type="match status" value="2"/>
</dbReference>
<dbReference type="Pfam" id="PF02826">
    <property type="entry name" value="2-Hacid_dh_C"/>
    <property type="match status" value="1"/>
</dbReference>
<protein>
    <recommendedName>
        <fullName evidence="4 10">D-3-phosphoglycerate dehydrogenase</fullName>
        <ecNumber evidence="10">1.1.1.95</ecNumber>
    </recommendedName>
</protein>
<dbReference type="FunFam" id="3.40.50.720:FF:000021">
    <property type="entry name" value="D-3-phosphoglycerate dehydrogenase"/>
    <property type="match status" value="1"/>
</dbReference>
<gene>
    <name evidence="12" type="ORF">GIW81_08645</name>
</gene>
<dbReference type="PANTHER" id="PTHR42789:SF1">
    <property type="entry name" value="D-ISOMER SPECIFIC 2-HYDROXYACID DEHYDROGENASE FAMILY PROTEIN (AFU_ORTHOLOGUE AFUA_6G10090)"/>
    <property type="match status" value="1"/>
</dbReference>
<dbReference type="PROSITE" id="PS00671">
    <property type="entry name" value="D_2_HYDROXYACID_DH_3"/>
    <property type="match status" value="1"/>
</dbReference>
<dbReference type="GO" id="GO:0004617">
    <property type="term" value="F:phosphoglycerate dehydrogenase activity"/>
    <property type="evidence" value="ECO:0007669"/>
    <property type="project" value="UniProtKB-UniRule"/>
</dbReference>
<evidence type="ECO:0000256" key="8">
    <source>
        <dbReference type="ARBA" id="ARBA00048126"/>
    </source>
</evidence>
<evidence type="ECO:0000256" key="6">
    <source>
        <dbReference type="ARBA" id="ARBA00023027"/>
    </source>
</evidence>
<comment type="pathway">
    <text evidence="2 10">Amino-acid biosynthesis; L-serine biosynthesis; L-serine from 3-phospho-D-glycerate: step 1/3.</text>
</comment>
<evidence type="ECO:0000313" key="13">
    <source>
        <dbReference type="Proteomes" id="UP000440694"/>
    </source>
</evidence>
<keyword evidence="5 10" id="KW-0560">Oxidoreductase</keyword>
<dbReference type="EMBL" id="WMBQ01000001">
    <property type="protein sequence ID" value="MTD94400.1"/>
    <property type="molecule type" value="Genomic_DNA"/>
</dbReference>
<evidence type="ECO:0000313" key="12">
    <source>
        <dbReference type="EMBL" id="MTD94400.1"/>
    </source>
</evidence>
<evidence type="ECO:0000256" key="2">
    <source>
        <dbReference type="ARBA" id="ARBA00005216"/>
    </source>
</evidence>
<evidence type="ECO:0000256" key="7">
    <source>
        <dbReference type="ARBA" id="ARBA00023299"/>
    </source>
</evidence>
<dbReference type="CDD" id="cd12173">
    <property type="entry name" value="PGDH_4"/>
    <property type="match status" value="1"/>
</dbReference>
<dbReference type="InterPro" id="IPR050857">
    <property type="entry name" value="D-2-hydroxyacid_DH"/>
</dbReference>
<keyword evidence="7 10" id="KW-0718">Serine biosynthesis</keyword>
<comment type="caution">
    <text evidence="12">The sequence shown here is derived from an EMBL/GenBank/DDBJ whole genome shotgun (WGS) entry which is preliminary data.</text>
</comment>
<dbReference type="PANTHER" id="PTHR42789">
    <property type="entry name" value="D-ISOMER SPECIFIC 2-HYDROXYACID DEHYDROGENASE FAMILY PROTEIN (AFU_ORTHOLOGUE AFUA_6G10090)"/>
    <property type="match status" value="1"/>
</dbReference>
<dbReference type="Proteomes" id="UP000440694">
    <property type="component" value="Unassembled WGS sequence"/>
</dbReference>
<feature type="domain" description="ACT" evidence="11">
    <location>
        <begin position="466"/>
        <end position="538"/>
    </location>
</feature>
<comment type="catalytic activity">
    <reaction evidence="8">
        <text>(R)-2-hydroxyglutarate + NAD(+) = 2-oxoglutarate + NADH + H(+)</text>
        <dbReference type="Rhea" id="RHEA:49612"/>
        <dbReference type="ChEBI" id="CHEBI:15378"/>
        <dbReference type="ChEBI" id="CHEBI:15801"/>
        <dbReference type="ChEBI" id="CHEBI:16810"/>
        <dbReference type="ChEBI" id="CHEBI:57540"/>
        <dbReference type="ChEBI" id="CHEBI:57945"/>
        <dbReference type="EC" id="1.1.1.399"/>
    </reaction>
</comment>
<dbReference type="GO" id="GO:0006564">
    <property type="term" value="P:L-serine biosynthetic process"/>
    <property type="evidence" value="ECO:0007669"/>
    <property type="project" value="UniProtKB-UniRule"/>
</dbReference>
<dbReference type="UniPathway" id="UPA00135">
    <property type="reaction ID" value="UER00196"/>
</dbReference>
<reference evidence="12 13" key="1">
    <citation type="submission" date="2019-11" db="EMBL/GenBank/DDBJ databases">
        <title>Identification of a novel strain.</title>
        <authorList>
            <person name="Xu Q."/>
            <person name="Wang G."/>
        </authorList>
    </citation>
    <scope>NUCLEOTIDE SEQUENCE [LARGE SCALE GENOMIC DNA]</scope>
    <source>
        <strain evidence="13">xq</strain>
    </source>
</reference>